<sequence length="455" mass="51700">MLFGCSVLISCEDFLEVGSPDYSINTDVVFGSDETAKSAMQGVYNQLAESSFSSGYTSSVTMLASLSAHEIESILVNDQTYREFEINEINPQNTGNFYLWSSAYNIIYMVNGILAGIDGSENLSPSVVDQIKGEALFIRAFSYFYLINLYGDVPLILSTSYEDNATMERIATSSIYDQILSDLESSLTLVSLEYNGGERTHVNRSVVMAFLARVHLFLENWDEAETYSNEIITSGNYELLDELNNVFLANSNEAIWQISPLGRGAISTHTYEGAIFVFHPVIAAITPVQLRESFVQGFNEQDLRFEDWIGFQSGRDDYYSFKYKIRYSTEPVSEYSMVMRLAEQYLIRSEARIMQGNFMGGIADLNRIKERAGIPVLGSSISNLNQEDLLMMVLEEREKELFTEWGHRWLDLKRKNLASLVLSESNEFWEDTDILFPIPEEERQKNNMLTQNPGY</sequence>
<comment type="subcellular location">
    <subcellularLocation>
        <location evidence="1">Cell outer membrane</location>
    </subcellularLocation>
</comment>
<dbReference type="InterPro" id="IPR033985">
    <property type="entry name" value="SusD-like_N"/>
</dbReference>
<reference evidence="8 9" key="1">
    <citation type="submission" date="2013-04" db="EMBL/GenBank/DDBJ databases">
        <title>Zunongwangia sp. 22II14-10F7 Genome Sequencing.</title>
        <authorList>
            <person name="Lai Q."/>
            <person name="Shao Z."/>
        </authorList>
    </citation>
    <scope>NUCLEOTIDE SEQUENCE [LARGE SCALE GENOMIC DNA]</scope>
    <source>
        <strain evidence="8 9">22II14-10F7</strain>
    </source>
</reference>
<comment type="caution">
    <text evidence="8">The sequence shown here is derived from an EMBL/GenBank/DDBJ whole genome shotgun (WGS) entry which is preliminary data.</text>
</comment>
<dbReference type="SUPFAM" id="SSF48452">
    <property type="entry name" value="TPR-like"/>
    <property type="match status" value="1"/>
</dbReference>
<keyword evidence="3" id="KW-0732">Signal</keyword>
<dbReference type="AlphaFoldDB" id="A0A1Y1T0R7"/>
<dbReference type="GO" id="GO:0009279">
    <property type="term" value="C:cell outer membrane"/>
    <property type="evidence" value="ECO:0007669"/>
    <property type="project" value="UniProtKB-SubCell"/>
</dbReference>
<keyword evidence="9" id="KW-1185">Reference proteome</keyword>
<evidence type="ECO:0000256" key="2">
    <source>
        <dbReference type="ARBA" id="ARBA00006275"/>
    </source>
</evidence>
<keyword evidence="4" id="KW-0472">Membrane</keyword>
<name>A0A1Y1T0R7_9FLAO</name>
<accession>A0A1Y1T0R7</accession>
<evidence type="ECO:0000256" key="5">
    <source>
        <dbReference type="ARBA" id="ARBA00023237"/>
    </source>
</evidence>
<dbReference type="RefSeq" id="WP_245801645.1">
    <property type="nucleotide sequence ID" value="NZ_ARYN01000013.1"/>
</dbReference>
<dbReference type="Gene3D" id="1.25.40.390">
    <property type="match status" value="1"/>
</dbReference>
<dbReference type="CDD" id="cd08977">
    <property type="entry name" value="SusD"/>
    <property type="match status" value="1"/>
</dbReference>
<dbReference type="Pfam" id="PF07980">
    <property type="entry name" value="SusD_RagB"/>
    <property type="match status" value="1"/>
</dbReference>
<keyword evidence="5" id="KW-0998">Cell outer membrane</keyword>
<evidence type="ECO:0000313" key="8">
    <source>
        <dbReference type="EMBL" id="ORL44638.1"/>
    </source>
</evidence>
<evidence type="ECO:0000256" key="1">
    <source>
        <dbReference type="ARBA" id="ARBA00004442"/>
    </source>
</evidence>
<dbReference type="Proteomes" id="UP000192746">
    <property type="component" value="Unassembled WGS sequence"/>
</dbReference>
<evidence type="ECO:0000256" key="4">
    <source>
        <dbReference type="ARBA" id="ARBA00023136"/>
    </source>
</evidence>
<comment type="similarity">
    <text evidence="2">Belongs to the SusD family.</text>
</comment>
<dbReference type="InterPro" id="IPR012944">
    <property type="entry name" value="SusD_RagB_dom"/>
</dbReference>
<protein>
    <submittedName>
        <fullName evidence="8">SusD/RagB family protein</fullName>
    </submittedName>
</protein>
<dbReference type="EMBL" id="ARYN01000013">
    <property type="protein sequence ID" value="ORL44638.1"/>
    <property type="molecule type" value="Genomic_DNA"/>
</dbReference>
<evidence type="ECO:0000256" key="3">
    <source>
        <dbReference type="ARBA" id="ARBA00022729"/>
    </source>
</evidence>
<feature type="domain" description="SusD-like N-terminal" evidence="7">
    <location>
        <begin position="13"/>
        <end position="216"/>
    </location>
</feature>
<evidence type="ECO:0000259" key="7">
    <source>
        <dbReference type="Pfam" id="PF14322"/>
    </source>
</evidence>
<feature type="domain" description="RagB/SusD" evidence="6">
    <location>
        <begin position="328"/>
        <end position="455"/>
    </location>
</feature>
<gene>
    <name evidence="8" type="ORF">IIF7_14039</name>
</gene>
<dbReference type="Pfam" id="PF14322">
    <property type="entry name" value="SusD-like_3"/>
    <property type="match status" value="1"/>
</dbReference>
<dbReference type="InterPro" id="IPR011990">
    <property type="entry name" value="TPR-like_helical_dom_sf"/>
</dbReference>
<evidence type="ECO:0000259" key="6">
    <source>
        <dbReference type="Pfam" id="PF07980"/>
    </source>
</evidence>
<proteinExistence type="inferred from homology"/>
<organism evidence="8 9">
    <name type="scientific">Zunongwangia atlantica 22II14-10F7</name>
    <dbReference type="NCBI Taxonomy" id="1185767"/>
    <lineage>
        <taxon>Bacteria</taxon>
        <taxon>Pseudomonadati</taxon>
        <taxon>Bacteroidota</taxon>
        <taxon>Flavobacteriia</taxon>
        <taxon>Flavobacteriales</taxon>
        <taxon>Flavobacteriaceae</taxon>
        <taxon>Zunongwangia</taxon>
    </lineage>
</organism>
<dbReference type="STRING" id="1185767.IIF7_14039"/>
<evidence type="ECO:0000313" key="9">
    <source>
        <dbReference type="Proteomes" id="UP000192746"/>
    </source>
</evidence>